<comment type="pathway">
    <text evidence="2">Phenylpropanoid metabolism.</text>
</comment>
<evidence type="ECO:0000256" key="3">
    <source>
        <dbReference type="ARBA" id="ARBA00008056"/>
    </source>
</evidence>
<keyword evidence="13" id="KW-1185">Reference proteome</keyword>
<proteinExistence type="inferred from homology"/>
<protein>
    <recommendedName>
        <fullName evidence="11">Fe2OG dioxygenase domain-containing protein</fullName>
    </recommendedName>
</protein>
<dbReference type="PROSITE" id="PS51471">
    <property type="entry name" value="FE2OG_OXY"/>
    <property type="match status" value="1"/>
</dbReference>
<comment type="catalytic activity">
    <reaction evidence="9">
        <text>(E)-4-coumaroyl-CoA + 2-oxoglutarate + O2 = (E)-2,4-dihydroxycinnamoyl-CoA + succinate + CO2</text>
        <dbReference type="Rhea" id="RHEA:57868"/>
        <dbReference type="ChEBI" id="CHEBI:15379"/>
        <dbReference type="ChEBI" id="CHEBI:16526"/>
        <dbReference type="ChEBI" id="CHEBI:16810"/>
        <dbReference type="ChEBI" id="CHEBI:30031"/>
        <dbReference type="ChEBI" id="CHEBI:85008"/>
        <dbReference type="ChEBI" id="CHEBI:142398"/>
        <dbReference type="EC" id="1.14.11.62"/>
    </reaction>
</comment>
<evidence type="ECO:0000313" key="13">
    <source>
        <dbReference type="Proteomes" id="UP001415857"/>
    </source>
</evidence>
<dbReference type="InterPro" id="IPR027443">
    <property type="entry name" value="IPNS-like_sf"/>
</dbReference>
<dbReference type="PANTHER" id="PTHR10209">
    <property type="entry name" value="OXIDOREDUCTASE, 2OG-FE II OXYGENASE FAMILY PROTEIN"/>
    <property type="match status" value="1"/>
</dbReference>
<evidence type="ECO:0000313" key="12">
    <source>
        <dbReference type="EMBL" id="KAK9273884.1"/>
    </source>
</evidence>
<comment type="similarity">
    <text evidence="3 10">Belongs to the iron/ascorbate-dependent oxidoreductase family.</text>
</comment>
<comment type="cofactor">
    <cofactor evidence="1">
        <name>L-ascorbate</name>
        <dbReference type="ChEBI" id="CHEBI:38290"/>
    </cofactor>
</comment>
<dbReference type="Pfam" id="PF03171">
    <property type="entry name" value="2OG-FeII_Oxy"/>
    <property type="match status" value="1"/>
</dbReference>
<comment type="caution">
    <text evidence="12">The sequence shown here is derived from an EMBL/GenBank/DDBJ whole genome shotgun (WGS) entry which is preliminary data.</text>
</comment>
<evidence type="ECO:0000259" key="11">
    <source>
        <dbReference type="PROSITE" id="PS51471"/>
    </source>
</evidence>
<dbReference type="EMBL" id="JBBPBK010000012">
    <property type="protein sequence ID" value="KAK9273884.1"/>
    <property type="molecule type" value="Genomic_DNA"/>
</dbReference>
<feature type="domain" description="Fe2OG dioxygenase" evidence="11">
    <location>
        <begin position="202"/>
        <end position="312"/>
    </location>
</feature>
<evidence type="ECO:0000256" key="7">
    <source>
        <dbReference type="ARBA" id="ARBA00023004"/>
    </source>
</evidence>
<dbReference type="InterPro" id="IPR026992">
    <property type="entry name" value="DIOX_N"/>
</dbReference>
<evidence type="ECO:0000256" key="1">
    <source>
        <dbReference type="ARBA" id="ARBA00001961"/>
    </source>
</evidence>
<dbReference type="GO" id="GO:0009805">
    <property type="term" value="P:coumarin biosynthetic process"/>
    <property type="evidence" value="ECO:0007669"/>
    <property type="project" value="UniProtKB-ARBA"/>
</dbReference>
<dbReference type="AlphaFoldDB" id="A0AAP0RAF0"/>
<accession>A0AAP0RAF0</accession>
<reference evidence="12 13" key="1">
    <citation type="journal article" date="2024" name="Plant J.">
        <title>Genome sequences and population genomics reveal climatic adaptation and genomic divergence between two closely related sweetgum species.</title>
        <authorList>
            <person name="Xu W.Q."/>
            <person name="Ren C.Q."/>
            <person name="Zhang X.Y."/>
            <person name="Comes H.P."/>
            <person name="Liu X.H."/>
            <person name="Li Y.G."/>
            <person name="Kettle C.J."/>
            <person name="Jalonen R."/>
            <person name="Gaisberger H."/>
            <person name="Ma Y.Z."/>
            <person name="Qiu Y.X."/>
        </authorList>
    </citation>
    <scope>NUCLEOTIDE SEQUENCE [LARGE SCALE GENOMIC DNA]</scope>
    <source>
        <strain evidence="12">Hangzhou</strain>
    </source>
</reference>
<dbReference type="Gene3D" id="2.60.120.330">
    <property type="entry name" value="B-lactam Antibiotic, Isopenicillin N Synthase, Chain"/>
    <property type="match status" value="1"/>
</dbReference>
<sequence length="361" mass="40302">MAPTSTASINNSWDVANFVIDEGNGVKGLAEMGLKSLPKQYVQPLEERIDASKVVPEESIPIIDMSNWDDPKVAESICDAAETWGFFQIVNHGVPIEVLENVKESTHLFFGLPAEEKMKYAKEHSPSNNVRFGTSFSPKAEKALEWKDYLSLFYVSDDEASALWPPACKDEVLEYMKRSDLVIKRLLKVLMRGLNVNEIDETKEPLLMGSKRINLNYYPICPNPELTVGVGRHSDVSTLTILLQDEVGGLYVRGIDGGGDSWIHVPPINGSLVINVGDALQIMSNGKYQSIEHRVVANGSKNRISVPIFVNPRPSDKIGPLREVLASGEKPKYKEVLYSDYVKYFFKKAHDGKETVEFARI</sequence>
<keyword evidence="7 10" id="KW-0408">Iron</keyword>
<dbReference type="InterPro" id="IPR005123">
    <property type="entry name" value="Oxoglu/Fe-dep_dioxygenase_dom"/>
</dbReference>
<dbReference type="GO" id="GO:0102312">
    <property type="term" value="F:4-coumaroyl 2'-hydroxylase activity"/>
    <property type="evidence" value="ECO:0007669"/>
    <property type="project" value="UniProtKB-EC"/>
</dbReference>
<dbReference type="GO" id="GO:0046872">
    <property type="term" value="F:metal ion binding"/>
    <property type="evidence" value="ECO:0007669"/>
    <property type="project" value="UniProtKB-KW"/>
</dbReference>
<evidence type="ECO:0000256" key="9">
    <source>
        <dbReference type="ARBA" id="ARBA00049557"/>
    </source>
</evidence>
<comment type="catalytic activity">
    <reaction evidence="8">
        <text>(E)-feruloyl-CoA + 2-oxoglutarate + O2 = (E)-6-hydroxyferuloyl-CoA + succinate + CO2</text>
        <dbReference type="Rhea" id="RHEA:57856"/>
        <dbReference type="ChEBI" id="CHEBI:15379"/>
        <dbReference type="ChEBI" id="CHEBI:16526"/>
        <dbReference type="ChEBI" id="CHEBI:16810"/>
        <dbReference type="ChEBI" id="CHEBI:30031"/>
        <dbReference type="ChEBI" id="CHEBI:87305"/>
        <dbReference type="ChEBI" id="CHEBI:142390"/>
        <dbReference type="EC" id="1.14.11.61"/>
    </reaction>
</comment>
<keyword evidence="6 10" id="KW-0560">Oxidoreductase</keyword>
<evidence type="ECO:0000256" key="2">
    <source>
        <dbReference type="ARBA" id="ARBA00004918"/>
    </source>
</evidence>
<name>A0AAP0RAF0_LIQFO</name>
<dbReference type="Proteomes" id="UP001415857">
    <property type="component" value="Unassembled WGS sequence"/>
</dbReference>
<evidence type="ECO:0000256" key="8">
    <source>
        <dbReference type="ARBA" id="ARBA00048503"/>
    </source>
</evidence>
<dbReference type="SUPFAM" id="SSF51197">
    <property type="entry name" value="Clavaminate synthase-like"/>
    <property type="match status" value="1"/>
</dbReference>
<evidence type="ECO:0000256" key="10">
    <source>
        <dbReference type="RuleBase" id="RU003682"/>
    </source>
</evidence>
<keyword evidence="5" id="KW-0223">Dioxygenase</keyword>
<organism evidence="12 13">
    <name type="scientific">Liquidambar formosana</name>
    <name type="common">Formosan gum</name>
    <dbReference type="NCBI Taxonomy" id="63359"/>
    <lineage>
        <taxon>Eukaryota</taxon>
        <taxon>Viridiplantae</taxon>
        <taxon>Streptophyta</taxon>
        <taxon>Embryophyta</taxon>
        <taxon>Tracheophyta</taxon>
        <taxon>Spermatophyta</taxon>
        <taxon>Magnoliopsida</taxon>
        <taxon>eudicotyledons</taxon>
        <taxon>Gunneridae</taxon>
        <taxon>Pentapetalae</taxon>
        <taxon>Saxifragales</taxon>
        <taxon>Altingiaceae</taxon>
        <taxon>Liquidambar</taxon>
    </lineage>
</organism>
<dbReference type="InterPro" id="IPR044861">
    <property type="entry name" value="IPNS-like_FE2OG_OXY"/>
</dbReference>
<evidence type="ECO:0000256" key="6">
    <source>
        <dbReference type="ARBA" id="ARBA00023002"/>
    </source>
</evidence>
<keyword evidence="4 10" id="KW-0479">Metal-binding</keyword>
<dbReference type="FunFam" id="2.60.120.330:FF:000023">
    <property type="entry name" value="Feruloyl CoA ortho-hydroxylase 1"/>
    <property type="match status" value="1"/>
</dbReference>
<evidence type="ECO:0000256" key="4">
    <source>
        <dbReference type="ARBA" id="ARBA00022723"/>
    </source>
</evidence>
<dbReference type="Pfam" id="PF14226">
    <property type="entry name" value="DIOX_N"/>
    <property type="match status" value="1"/>
</dbReference>
<gene>
    <name evidence="12" type="ORF">L1049_018696</name>
</gene>
<dbReference type="PANTHER" id="PTHR10209:SF243">
    <property type="entry name" value="FERULOYL COA ORTHO-HYDROXYLASE 1-RELATED"/>
    <property type="match status" value="1"/>
</dbReference>
<evidence type="ECO:0000256" key="5">
    <source>
        <dbReference type="ARBA" id="ARBA00022964"/>
    </source>
</evidence>